<evidence type="ECO:0000256" key="4">
    <source>
        <dbReference type="ARBA" id="ARBA00022827"/>
    </source>
</evidence>
<reference evidence="11" key="2">
    <citation type="submission" date="2015-04" db="EMBL/GenBank/DDBJ databases">
        <title>A butyrogenic pathway from the amino acid lysine in a human gut commensal.</title>
        <authorList>
            <person name="de Vos W.M."/>
            <person name="Bui N.T.P."/>
            <person name="Plugge C.M."/>
            <person name="Ritari J."/>
        </authorList>
    </citation>
    <scope>NUCLEOTIDE SEQUENCE [LARGE SCALE GENOMIC DNA]</scope>
    <source>
        <strain evidence="11">AF211</strain>
    </source>
</reference>
<dbReference type="Pfam" id="PF02771">
    <property type="entry name" value="Acyl-CoA_dh_N"/>
    <property type="match status" value="1"/>
</dbReference>
<evidence type="ECO:0000313" key="11">
    <source>
        <dbReference type="Proteomes" id="UP000064844"/>
    </source>
</evidence>
<comment type="cofactor">
    <cofactor evidence="1 5">
        <name>FAD</name>
        <dbReference type="ChEBI" id="CHEBI:57692"/>
    </cofactor>
</comment>
<protein>
    <submittedName>
        <fullName evidence="10">Alkylation response protein AidB-like acyl-CoA dehydrogenase</fullName>
    </submittedName>
    <submittedName>
        <fullName evidence="9">Butyryl-CoA dehydrogenase</fullName>
        <ecNumber evidence="9">1.3.8.1</ecNumber>
    </submittedName>
</protein>
<evidence type="ECO:0000313" key="12">
    <source>
        <dbReference type="Proteomes" id="UP000245778"/>
    </source>
</evidence>
<dbReference type="EC" id="1.3.8.1" evidence="9"/>
<dbReference type="PANTHER" id="PTHR43884:SF37">
    <property type="entry name" value="ACYL-COA DEHYDROGENASE"/>
    <property type="match status" value="1"/>
</dbReference>
<keyword evidence="5 9" id="KW-0560">Oxidoreductase</keyword>
<name>A0A0S2W6L4_9FIRM</name>
<evidence type="ECO:0000259" key="8">
    <source>
        <dbReference type="Pfam" id="PF02771"/>
    </source>
</evidence>
<dbReference type="Pfam" id="PF02770">
    <property type="entry name" value="Acyl-CoA_dh_M"/>
    <property type="match status" value="1"/>
</dbReference>
<dbReference type="Gene3D" id="1.10.540.10">
    <property type="entry name" value="Acyl-CoA dehydrogenase/oxidase, N-terminal domain"/>
    <property type="match status" value="1"/>
</dbReference>
<dbReference type="InterPro" id="IPR009100">
    <property type="entry name" value="AcylCoA_DH/oxidase_NM_dom_sf"/>
</dbReference>
<dbReference type="GeneID" id="93230068"/>
<evidence type="ECO:0000256" key="2">
    <source>
        <dbReference type="ARBA" id="ARBA00009347"/>
    </source>
</evidence>
<dbReference type="SUPFAM" id="SSF56645">
    <property type="entry name" value="Acyl-CoA dehydrogenase NM domain-like"/>
    <property type="match status" value="1"/>
</dbReference>
<accession>A0A0S2W6L4</accession>
<dbReference type="InterPro" id="IPR036250">
    <property type="entry name" value="AcylCo_DH-like_C"/>
</dbReference>
<dbReference type="STRING" id="1297617.IB211_02575"/>
<dbReference type="PIRSF" id="PIRSF016578">
    <property type="entry name" value="HsaA"/>
    <property type="match status" value="1"/>
</dbReference>
<dbReference type="EMBL" id="QEKK01000005">
    <property type="protein sequence ID" value="PVY54650.1"/>
    <property type="molecule type" value="Genomic_DNA"/>
</dbReference>
<keyword evidence="11" id="KW-1185">Reference proteome</keyword>
<dbReference type="InterPro" id="IPR037069">
    <property type="entry name" value="AcylCoA_DH/ox_N_sf"/>
</dbReference>
<dbReference type="Gene3D" id="2.40.110.10">
    <property type="entry name" value="Butyryl-CoA Dehydrogenase, subunit A, domain 2"/>
    <property type="match status" value="1"/>
</dbReference>
<feature type="domain" description="Acyl-CoA dehydrogenase/oxidase N-terminal" evidence="8">
    <location>
        <begin position="7"/>
        <end position="116"/>
    </location>
</feature>
<dbReference type="Gene3D" id="1.20.140.10">
    <property type="entry name" value="Butyryl-CoA Dehydrogenase, subunit A, domain 3"/>
    <property type="match status" value="1"/>
</dbReference>
<dbReference type="FunFam" id="1.10.540.10:FF:000026">
    <property type="entry name" value="Acyl-CoA dehydrogenase medium chain"/>
    <property type="match status" value="1"/>
</dbReference>
<dbReference type="GO" id="GO:0050660">
    <property type="term" value="F:flavin adenine dinucleotide binding"/>
    <property type="evidence" value="ECO:0007669"/>
    <property type="project" value="InterPro"/>
</dbReference>
<evidence type="ECO:0000313" key="9">
    <source>
        <dbReference type="EMBL" id="ALP94966.1"/>
    </source>
</evidence>
<dbReference type="Pfam" id="PF00441">
    <property type="entry name" value="Acyl-CoA_dh_1"/>
    <property type="match status" value="1"/>
</dbReference>
<organism evidence="9 11">
    <name type="scientific">Intestinimonas butyriciproducens</name>
    <dbReference type="NCBI Taxonomy" id="1297617"/>
    <lineage>
        <taxon>Bacteria</taxon>
        <taxon>Bacillati</taxon>
        <taxon>Bacillota</taxon>
        <taxon>Clostridia</taxon>
        <taxon>Eubacteriales</taxon>
        <taxon>Intestinimonas</taxon>
    </lineage>
</organism>
<dbReference type="AlphaFoldDB" id="A0A0S2W6L4"/>
<evidence type="ECO:0000256" key="3">
    <source>
        <dbReference type="ARBA" id="ARBA00022630"/>
    </source>
</evidence>
<evidence type="ECO:0000256" key="5">
    <source>
        <dbReference type="RuleBase" id="RU362125"/>
    </source>
</evidence>
<feature type="domain" description="Acyl-CoA oxidase/dehydrogenase middle" evidence="7">
    <location>
        <begin position="122"/>
        <end position="213"/>
    </location>
</feature>
<dbReference type="RefSeq" id="WP_058118258.1">
    <property type="nucleotide sequence ID" value="NZ_CP011307.1"/>
</dbReference>
<dbReference type="KEGG" id="ibu:IB211_02575"/>
<dbReference type="Proteomes" id="UP000245778">
    <property type="component" value="Unassembled WGS sequence"/>
</dbReference>
<evidence type="ECO:0000256" key="1">
    <source>
        <dbReference type="ARBA" id="ARBA00001974"/>
    </source>
</evidence>
<dbReference type="Proteomes" id="UP000064844">
    <property type="component" value="Chromosome"/>
</dbReference>
<evidence type="ECO:0000259" key="7">
    <source>
        <dbReference type="Pfam" id="PF02770"/>
    </source>
</evidence>
<dbReference type="InterPro" id="IPR006091">
    <property type="entry name" value="Acyl-CoA_Oxase/DH_mid-dom"/>
</dbReference>
<evidence type="ECO:0000313" key="10">
    <source>
        <dbReference type="EMBL" id="PVY54650.1"/>
    </source>
</evidence>
<dbReference type="OrthoDB" id="9802447at2"/>
<keyword evidence="4 5" id="KW-0274">FAD</keyword>
<reference evidence="9 11" key="1">
    <citation type="journal article" date="2015" name="Nat. Commun.">
        <title>Production of butyrate from lysine and the Amadori product fructoselysine by a human gut commensal.</title>
        <authorList>
            <person name="Bui T.P."/>
            <person name="Ritari J."/>
            <person name="Boeren S."/>
            <person name="de Waard P."/>
            <person name="Plugge C.M."/>
            <person name="de Vos W.M."/>
        </authorList>
    </citation>
    <scope>NUCLEOTIDE SEQUENCE [LARGE SCALE GENOMIC DNA]</scope>
    <source>
        <strain evidence="9 11">AF211</strain>
    </source>
</reference>
<gene>
    <name evidence="10" type="ORF">C7373_10569</name>
    <name evidence="9" type="ORF">IB211_02575</name>
</gene>
<dbReference type="InterPro" id="IPR009075">
    <property type="entry name" value="AcylCo_DH/oxidase_C"/>
</dbReference>
<evidence type="ECO:0000259" key="6">
    <source>
        <dbReference type="Pfam" id="PF00441"/>
    </source>
</evidence>
<sequence length="385" mass="41850">MEFIRNELQETIRSSAVDFAQNYLKPRVEEIETAEQFPEDLFHIMADMGFLSLSYPESYGGLGAGYLTLSMVLEEIARVSPSAATLLTVCLLPLDAIHLFGTEAQKQKYLVPGIQGAYRGSLAFTEPGTGSDPKQLTTVAKGGNGKYLISGTKRFISNAAYKGPIVVVARDEGADTCTAYIVEKFCKGYSLSKPWDKIGLHGSHVYDVFLDDVEVTEADILGGYGKGFDLLIGTTTYGKLAFSAVFTGIMDGAYDLAVKYAKEKLHRGSPISKFPSMQDKAARVAANTLSSRLMLYKAAEDADTITNDIRRVQASAALVKGYIADLAVETCTMALNMHASYGVTAEYQVERFLRDAVIAPNIEGSADIQRLIAGSYILKSAEHFL</sequence>
<keyword evidence="3 5" id="KW-0285">Flavoprotein</keyword>
<dbReference type="EMBL" id="CP011307">
    <property type="protein sequence ID" value="ALP94966.1"/>
    <property type="molecule type" value="Genomic_DNA"/>
</dbReference>
<dbReference type="InterPro" id="IPR013786">
    <property type="entry name" value="AcylCoA_DH/ox_N"/>
</dbReference>
<dbReference type="GO" id="GO:0016937">
    <property type="term" value="F:short-chain fatty acyl-CoA dehydrogenase activity"/>
    <property type="evidence" value="ECO:0007669"/>
    <property type="project" value="UniProtKB-EC"/>
</dbReference>
<dbReference type="eggNOG" id="COG1960">
    <property type="taxonomic scope" value="Bacteria"/>
</dbReference>
<proteinExistence type="inferred from homology"/>
<comment type="similarity">
    <text evidence="2 5">Belongs to the acyl-CoA dehydrogenase family.</text>
</comment>
<dbReference type="SUPFAM" id="SSF47203">
    <property type="entry name" value="Acyl-CoA dehydrogenase C-terminal domain-like"/>
    <property type="match status" value="1"/>
</dbReference>
<feature type="domain" description="Acyl-CoA dehydrogenase/oxidase C-terminal" evidence="6">
    <location>
        <begin position="225"/>
        <end position="374"/>
    </location>
</feature>
<dbReference type="InterPro" id="IPR046373">
    <property type="entry name" value="Acyl-CoA_Oxase/DH_mid-dom_sf"/>
</dbReference>
<reference evidence="10 12" key="3">
    <citation type="submission" date="2018-04" db="EMBL/GenBank/DDBJ databases">
        <title>Genomic Encyclopedia of Type Strains, Phase IV (KMG-IV): sequencing the most valuable type-strain genomes for metagenomic binning, comparative biology and taxonomic classification.</title>
        <authorList>
            <person name="Goeker M."/>
        </authorList>
    </citation>
    <scope>NUCLEOTIDE SEQUENCE [LARGE SCALE GENOMIC DNA]</scope>
    <source>
        <strain evidence="10 12">DSM 26588</strain>
    </source>
</reference>
<dbReference type="PANTHER" id="PTHR43884">
    <property type="entry name" value="ACYL-COA DEHYDROGENASE"/>
    <property type="match status" value="1"/>
</dbReference>